<dbReference type="Proteomes" id="UP001528040">
    <property type="component" value="Unassembled WGS sequence"/>
</dbReference>
<dbReference type="EMBL" id="JAQIIO010000015">
    <property type="protein sequence ID" value="MDA5095766.1"/>
    <property type="molecule type" value="Genomic_DNA"/>
</dbReference>
<evidence type="ECO:0000313" key="3">
    <source>
        <dbReference type="Proteomes" id="UP001528040"/>
    </source>
</evidence>
<evidence type="ECO:0000256" key="1">
    <source>
        <dbReference type="SAM" id="SignalP"/>
    </source>
</evidence>
<gene>
    <name evidence="2" type="ORF">O2N63_16875</name>
</gene>
<comment type="caution">
    <text evidence="2">The sequence shown here is derived from an EMBL/GenBank/DDBJ whole genome shotgun (WGS) entry which is preliminary data.</text>
</comment>
<organism evidence="2 3">
    <name type="scientific">Aliiroseovarius salicola</name>
    <dbReference type="NCBI Taxonomy" id="3009082"/>
    <lineage>
        <taxon>Bacteria</taxon>
        <taxon>Pseudomonadati</taxon>
        <taxon>Pseudomonadota</taxon>
        <taxon>Alphaproteobacteria</taxon>
        <taxon>Rhodobacterales</taxon>
        <taxon>Paracoccaceae</taxon>
        <taxon>Aliiroseovarius</taxon>
    </lineage>
</organism>
<sequence>MKIDLTCRAFVAAALPACLAVSGAHANEFQIFAPDEASLTVSDGVVTAQLSSDGCAPGFETACSATRQRTEYQSSSAHRHGDRIAYRWEVNVPSDNILNAVDNHLYAVRFLAGETPVLQFIVGNEYGYEVNRKTCFGPDTFGEWHSVEVRVMWDSTKKKSLKDKTPGEIHIICDGNEVFSKTGRPNIKEGDMVNFSLGLEGALKLADGDKVSVSYRNIEIGSW</sequence>
<proteinExistence type="predicted"/>
<feature type="signal peptide" evidence="1">
    <location>
        <begin position="1"/>
        <end position="26"/>
    </location>
</feature>
<name>A0ABT4W5J9_9RHOB</name>
<accession>A0ABT4W5J9</accession>
<keyword evidence="1" id="KW-0732">Signal</keyword>
<evidence type="ECO:0000313" key="2">
    <source>
        <dbReference type="EMBL" id="MDA5095766.1"/>
    </source>
</evidence>
<feature type="chain" id="PRO_5046154492" evidence="1">
    <location>
        <begin position="27"/>
        <end position="223"/>
    </location>
</feature>
<protein>
    <submittedName>
        <fullName evidence="2">Uncharacterized protein</fullName>
    </submittedName>
</protein>
<dbReference type="Gene3D" id="2.60.120.200">
    <property type="match status" value="1"/>
</dbReference>
<reference evidence="2 3" key="1">
    <citation type="submission" date="2023-01" db="EMBL/GenBank/DDBJ databases">
        <authorList>
            <person name="Yoon J.-W."/>
        </authorList>
    </citation>
    <scope>NUCLEOTIDE SEQUENCE [LARGE SCALE GENOMIC DNA]</scope>
    <source>
        <strain evidence="2 3">KMU-50</strain>
    </source>
</reference>
<dbReference type="RefSeq" id="WP_271055475.1">
    <property type="nucleotide sequence ID" value="NZ_JAQIIO010000015.1"/>
</dbReference>
<keyword evidence="3" id="KW-1185">Reference proteome</keyword>